<comment type="caution">
    <text evidence="2">The sequence shown here is derived from an EMBL/GenBank/DDBJ whole genome shotgun (WGS) entry which is preliminary data.</text>
</comment>
<name>A0A2T4TUU3_9BACT</name>
<keyword evidence="3" id="KW-1185">Reference proteome</keyword>
<keyword evidence="1" id="KW-0812">Transmembrane</keyword>
<gene>
    <name evidence="2" type="ORF">CLG94_12625</name>
</gene>
<evidence type="ECO:0000313" key="3">
    <source>
        <dbReference type="Proteomes" id="UP000241436"/>
    </source>
</evidence>
<dbReference type="RefSeq" id="WP_107564047.1">
    <property type="nucleotide sequence ID" value="NZ_NVQC01000039.1"/>
</dbReference>
<reference evidence="3" key="2">
    <citation type="journal article" date="2018" name="Environ. Microbiol.">
        <title>Bloom of a denitrifying methanotroph, 'Candidatus Methylomirabilis limnetica', in a deep stratified lake.</title>
        <authorList>
            <person name="Graf J.S."/>
            <person name="Mayr M.J."/>
            <person name="Marchant H.K."/>
            <person name="Tienken D."/>
            <person name="Hach P.F."/>
            <person name="Brand A."/>
            <person name="Schubert C.J."/>
            <person name="Kuypers M.M."/>
            <person name="Milucka J."/>
        </authorList>
    </citation>
    <scope>NUCLEOTIDE SEQUENCE [LARGE SCALE GENOMIC DNA]</scope>
    <source>
        <strain evidence="3">Zug</strain>
    </source>
</reference>
<dbReference type="EMBL" id="NVQC01000039">
    <property type="protein sequence ID" value="PTL34881.1"/>
    <property type="molecule type" value="Genomic_DNA"/>
</dbReference>
<dbReference type="OrthoDB" id="287567at2"/>
<reference evidence="2 3" key="1">
    <citation type="submission" date="2017-09" db="EMBL/GenBank/DDBJ databases">
        <title>Bloom of a denitrifying methanotroph, Candidatus Methylomirabilis limnetica, in a deep stratified lake.</title>
        <authorList>
            <person name="Graf J.S."/>
            <person name="Marchant H.K."/>
            <person name="Tienken D."/>
            <person name="Hach P.F."/>
            <person name="Brand A."/>
            <person name="Schubert C.J."/>
            <person name="Kuypers M.M."/>
            <person name="Milucka J."/>
        </authorList>
    </citation>
    <scope>NUCLEOTIDE SEQUENCE [LARGE SCALE GENOMIC DNA]</scope>
    <source>
        <strain evidence="2 3">Zug</strain>
    </source>
</reference>
<protein>
    <recommendedName>
        <fullName evidence="4">Zinc ribbon domain-containing protein</fullName>
    </recommendedName>
</protein>
<sequence length="95" mass="10556">MTEPDIEPESSQQERKPCPFCGEMILQIAVKCRYCEKFLDPSTQPEDPNPPPAKLTVGDGGRAGIGRFITLPLIVLFIVVGLLFPFLVVGYLLFF</sequence>
<accession>A0A2T4TUU3</accession>
<evidence type="ECO:0000313" key="2">
    <source>
        <dbReference type="EMBL" id="PTL34881.1"/>
    </source>
</evidence>
<evidence type="ECO:0000256" key="1">
    <source>
        <dbReference type="SAM" id="Phobius"/>
    </source>
</evidence>
<keyword evidence="1" id="KW-0472">Membrane</keyword>
<dbReference type="AlphaFoldDB" id="A0A2T4TUU3"/>
<feature type="transmembrane region" description="Helical" evidence="1">
    <location>
        <begin position="71"/>
        <end position="94"/>
    </location>
</feature>
<organism evidence="2 3">
    <name type="scientific">Candidatus Methylomirabilis limnetica</name>
    <dbReference type="NCBI Taxonomy" id="2033718"/>
    <lineage>
        <taxon>Bacteria</taxon>
        <taxon>Candidatus Methylomirabilota</taxon>
        <taxon>Candidatus Methylomirabilia</taxon>
        <taxon>Candidatus Methylomirabilales</taxon>
        <taxon>Candidatus Methylomirabilaceae</taxon>
        <taxon>Candidatus Methylomirabilis</taxon>
    </lineage>
</organism>
<dbReference type="Proteomes" id="UP000241436">
    <property type="component" value="Unassembled WGS sequence"/>
</dbReference>
<proteinExistence type="predicted"/>
<keyword evidence="1" id="KW-1133">Transmembrane helix</keyword>
<evidence type="ECO:0008006" key="4">
    <source>
        <dbReference type="Google" id="ProtNLM"/>
    </source>
</evidence>